<reference evidence="1 2" key="1">
    <citation type="submission" date="2019-03" db="EMBL/GenBank/DDBJ databases">
        <title>Genomic Encyclopedia of Type Strains, Phase IV (KMG-IV): sequencing the most valuable type-strain genomes for metagenomic binning, comparative biology and taxonomic classification.</title>
        <authorList>
            <person name="Goeker M."/>
        </authorList>
    </citation>
    <scope>NUCLEOTIDE SEQUENCE [LARGE SCALE GENOMIC DNA]</scope>
    <source>
        <strain evidence="1 2">DSM 28697</strain>
    </source>
</reference>
<dbReference type="EMBL" id="SNYJ01000014">
    <property type="protein sequence ID" value="TDQ37122.1"/>
    <property type="molecule type" value="Genomic_DNA"/>
</dbReference>
<proteinExistence type="predicted"/>
<dbReference type="AlphaFoldDB" id="A0A4R6TWK7"/>
<comment type="caution">
    <text evidence="1">The sequence shown here is derived from an EMBL/GenBank/DDBJ whole genome shotgun (WGS) entry which is preliminary data.</text>
</comment>
<dbReference type="Proteomes" id="UP000295632">
    <property type="component" value="Unassembled WGS sequence"/>
</dbReference>
<organism evidence="1 2">
    <name type="scientific">Aureibacillus halotolerans</name>
    <dbReference type="NCBI Taxonomy" id="1508390"/>
    <lineage>
        <taxon>Bacteria</taxon>
        <taxon>Bacillati</taxon>
        <taxon>Bacillota</taxon>
        <taxon>Bacilli</taxon>
        <taxon>Bacillales</taxon>
        <taxon>Bacillaceae</taxon>
        <taxon>Aureibacillus</taxon>
    </lineage>
</organism>
<protein>
    <submittedName>
        <fullName evidence="1">Uncharacterized protein</fullName>
    </submittedName>
</protein>
<evidence type="ECO:0000313" key="1">
    <source>
        <dbReference type="EMBL" id="TDQ37122.1"/>
    </source>
</evidence>
<evidence type="ECO:0000313" key="2">
    <source>
        <dbReference type="Proteomes" id="UP000295632"/>
    </source>
</evidence>
<gene>
    <name evidence="1" type="ORF">EV213_1141</name>
</gene>
<sequence>MRIHDEMSSIPMPHIVRYLKLQGWDRVNDFPSDKLVVFEGPEDITGSRIQAVLPASPSYKDYPVRVKELIYALAEIEDRPVEDILVDVAKCICAIKRQ</sequence>
<accession>A0A4R6TWK7</accession>
<keyword evidence="2" id="KW-1185">Reference proteome</keyword>
<name>A0A4R6TWK7_9BACI</name>